<feature type="domain" description="Ribosomal protein L9" evidence="10">
    <location>
        <begin position="13"/>
        <end position="40"/>
    </location>
</feature>
<dbReference type="Gene3D" id="3.40.5.10">
    <property type="entry name" value="Ribosomal protein L9, N-terminal domain"/>
    <property type="match status" value="1"/>
</dbReference>
<feature type="compositionally biased region" description="Acidic residues" evidence="9">
    <location>
        <begin position="187"/>
        <end position="214"/>
    </location>
</feature>
<dbReference type="GO" id="GO:0006412">
    <property type="term" value="P:translation"/>
    <property type="evidence" value="ECO:0007669"/>
    <property type="project" value="UniProtKB-UniRule"/>
</dbReference>
<evidence type="ECO:0000313" key="12">
    <source>
        <dbReference type="Proteomes" id="UP001226762"/>
    </source>
</evidence>
<keyword evidence="8" id="KW-0175">Coiled coil</keyword>
<keyword evidence="12" id="KW-1185">Reference proteome</keyword>
<reference evidence="11" key="2">
    <citation type="submission" date="2023-02" db="EMBL/GenBank/DDBJ databases">
        <title>'Rhodoalgimonas zhirmunskyi' gen. nov., isolated from a red alga.</title>
        <authorList>
            <person name="Nedashkovskaya O.I."/>
            <person name="Otstavnykh N.Y."/>
            <person name="Bystritskaya E.P."/>
            <person name="Balabanova L.A."/>
            <person name="Isaeva M.P."/>
        </authorList>
    </citation>
    <scope>NUCLEOTIDE SEQUENCE</scope>
    <source>
        <strain evidence="11">KCTC 52189</strain>
    </source>
</reference>
<organism evidence="11 12">
    <name type="scientific">Marimonas arenosa</name>
    <dbReference type="NCBI Taxonomy" id="1795305"/>
    <lineage>
        <taxon>Bacteria</taxon>
        <taxon>Pseudomonadati</taxon>
        <taxon>Pseudomonadota</taxon>
        <taxon>Alphaproteobacteria</taxon>
        <taxon>Rhodobacterales</taxon>
        <taxon>Paracoccaceae</taxon>
        <taxon>Marimonas</taxon>
    </lineage>
</organism>
<dbReference type="Gene3D" id="3.10.430.100">
    <property type="entry name" value="Ribosomal protein L9, C-terminal domain"/>
    <property type="match status" value="1"/>
</dbReference>
<feature type="coiled-coil region" evidence="8">
    <location>
        <begin position="37"/>
        <end position="71"/>
    </location>
</feature>
<dbReference type="RefSeq" id="WP_306734306.1">
    <property type="nucleotide sequence ID" value="NZ_JANHAX010000001.1"/>
</dbReference>
<dbReference type="PANTHER" id="PTHR21368">
    <property type="entry name" value="50S RIBOSOMAL PROTEIN L9"/>
    <property type="match status" value="1"/>
</dbReference>
<dbReference type="InterPro" id="IPR020594">
    <property type="entry name" value="Ribosomal_bL9_bac/chp"/>
</dbReference>
<evidence type="ECO:0000256" key="5">
    <source>
        <dbReference type="ARBA" id="ARBA00023274"/>
    </source>
</evidence>
<evidence type="ECO:0000256" key="1">
    <source>
        <dbReference type="ARBA" id="ARBA00010605"/>
    </source>
</evidence>
<dbReference type="Pfam" id="PF03948">
    <property type="entry name" value="Ribosomal_L9_C"/>
    <property type="match status" value="1"/>
</dbReference>
<dbReference type="GO" id="GO:0019843">
    <property type="term" value="F:rRNA binding"/>
    <property type="evidence" value="ECO:0007669"/>
    <property type="project" value="UniProtKB-UniRule"/>
</dbReference>
<protein>
    <recommendedName>
        <fullName evidence="6 7">Large ribosomal subunit protein bL9</fullName>
    </recommendedName>
</protein>
<comment type="function">
    <text evidence="7">Binds to the 23S rRNA.</text>
</comment>
<evidence type="ECO:0000256" key="2">
    <source>
        <dbReference type="ARBA" id="ARBA00022730"/>
    </source>
</evidence>
<comment type="similarity">
    <text evidence="1 7">Belongs to the bacterial ribosomal protein bL9 family.</text>
</comment>
<dbReference type="Pfam" id="PF01281">
    <property type="entry name" value="Ribosomal_L9_N"/>
    <property type="match status" value="1"/>
</dbReference>
<accession>A0AAE3WAR2</accession>
<proteinExistence type="inferred from homology"/>
<evidence type="ECO:0000313" key="11">
    <source>
        <dbReference type="EMBL" id="MDQ2089055.1"/>
    </source>
</evidence>
<dbReference type="GO" id="GO:0005840">
    <property type="term" value="C:ribosome"/>
    <property type="evidence" value="ECO:0007669"/>
    <property type="project" value="UniProtKB-KW"/>
</dbReference>
<dbReference type="InterPro" id="IPR036935">
    <property type="entry name" value="Ribosomal_bL9_N_sf"/>
</dbReference>
<dbReference type="HAMAP" id="MF_00503">
    <property type="entry name" value="Ribosomal_bL9"/>
    <property type="match status" value="1"/>
</dbReference>
<dbReference type="SUPFAM" id="SSF55653">
    <property type="entry name" value="Ribosomal protein L9 C-domain"/>
    <property type="match status" value="1"/>
</dbReference>
<dbReference type="GO" id="GO:1990904">
    <property type="term" value="C:ribonucleoprotein complex"/>
    <property type="evidence" value="ECO:0007669"/>
    <property type="project" value="UniProtKB-KW"/>
</dbReference>
<sequence length="214" mass="22902">MQVILLERVAKLGQMGDVVDVKPGYARNYLLPQGKALTASEANVANFESQKAQLEARNLETRKEAAALAEKLEGQQFIVIRSASDSGSLYGSVTTRDAADAATEDGFSLDRKQIALASPIKDLGLHDVIVNLHPEVEVTIQLNVARSAEEADLQASGKSIQELAAEEEAAADFEIAELFEDIGAAASEDEELAEAAGIEAEEEATEEEGDSEER</sequence>
<keyword evidence="3 7" id="KW-0694">RNA-binding</keyword>
<keyword evidence="2 7" id="KW-0699">rRNA-binding</keyword>
<dbReference type="InterPro" id="IPR000244">
    <property type="entry name" value="Ribosomal_bL9"/>
</dbReference>
<evidence type="ECO:0000256" key="8">
    <source>
        <dbReference type="SAM" id="Coils"/>
    </source>
</evidence>
<name>A0AAE3WAR2_9RHOB</name>
<evidence type="ECO:0000256" key="4">
    <source>
        <dbReference type="ARBA" id="ARBA00022980"/>
    </source>
</evidence>
<comment type="caution">
    <text evidence="11">The sequence shown here is derived from an EMBL/GenBank/DDBJ whole genome shotgun (WGS) entry which is preliminary data.</text>
</comment>
<gene>
    <name evidence="7 11" type="primary">rplI</name>
    <name evidence="11" type="ORF">NO357_03960</name>
</gene>
<dbReference type="Proteomes" id="UP001226762">
    <property type="component" value="Unassembled WGS sequence"/>
</dbReference>
<evidence type="ECO:0000256" key="6">
    <source>
        <dbReference type="ARBA" id="ARBA00035292"/>
    </source>
</evidence>
<feature type="region of interest" description="Disordered" evidence="9">
    <location>
        <begin position="184"/>
        <end position="214"/>
    </location>
</feature>
<dbReference type="InterPro" id="IPR036791">
    <property type="entry name" value="Ribosomal_bL9_C_sf"/>
</dbReference>
<dbReference type="NCBIfam" id="TIGR00158">
    <property type="entry name" value="L9"/>
    <property type="match status" value="1"/>
</dbReference>
<evidence type="ECO:0000256" key="9">
    <source>
        <dbReference type="SAM" id="MobiDB-lite"/>
    </source>
</evidence>
<reference evidence="11" key="1">
    <citation type="submission" date="2022-07" db="EMBL/GenBank/DDBJ databases">
        <authorList>
            <person name="Otstavnykh N."/>
            <person name="Isaeva M."/>
            <person name="Bystritskaya E."/>
        </authorList>
    </citation>
    <scope>NUCLEOTIDE SEQUENCE</scope>
    <source>
        <strain evidence="11">KCTC 52189</strain>
    </source>
</reference>
<dbReference type="PROSITE" id="PS00651">
    <property type="entry name" value="RIBOSOMAL_L9"/>
    <property type="match status" value="1"/>
</dbReference>
<dbReference type="GO" id="GO:0003735">
    <property type="term" value="F:structural constituent of ribosome"/>
    <property type="evidence" value="ECO:0007669"/>
    <property type="project" value="InterPro"/>
</dbReference>
<dbReference type="AlphaFoldDB" id="A0AAE3WAR2"/>
<evidence type="ECO:0000256" key="3">
    <source>
        <dbReference type="ARBA" id="ARBA00022884"/>
    </source>
</evidence>
<evidence type="ECO:0000259" key="10">
    <source>
        <dbReference type="PROSITE" id="PS00651"/>
    </source>
</evidence>
<keyword evidence="5 7" id="KW-0687">Ribonucleoprotein</keyword>
<dbReference type="EMBL" id="JANHAX010000001">
    <property type="protein sequence ID" value="MDQ2089055.1"/>
    <property type="molecule type" value="Genomic_DNA"/>
</dbReference>
<keyword evidence="4 7" id="KW-0689">Ribosomal protein</keyword>
<dbReference type="SUPFAM" id="SSF55658">
    <property type="entry name" value="L9 N-domain-like"/>
    <property type="match status" value="1"/>
</dbReference>
<dbReference type="InterPro" id="IPR009027">
    <property type="entry name" value="Ribosomal_bL9/RNase_H1_N"/>
</dbReference>
<dbReference type="InterPro" id="IPR020070">
    <property type="entry name" value="Ribosomal_bL9_N"/>
</dbReference>
<evidence type="ECO:0000256" key="7">
    <source>
        <dbReference type="HAMAP-Rule" id="MF_00503"/>
    </source>
</evidence>
<dbReference type="InterPro" id="IPR020069">
    <property type="entry name" value="Ribosomal_bL9_C"/>
</dbReference>